<evidence type="ECO:0000256" key="4">
    <source>
        <dbReference type="ARBA" id="ARBA00022475"/>
    </source>
</evidence>
<evidence type="ECO:0000256" key="6">
    <source>
        <dbReference type="ARBA" id="ARBA00022692"/>
    </source>
</evidence>
<protein>
    <submittedName>
        <fullName evidence="11">Undecaprenyl-phosphate galactose phosphotransferase WbaP</fullName>
    </submittedName>
</protein>
<dbReference type="PANTHER" id="PTHR30576">
    <property type="entry name" value="COLANIC BIOSYNTHESIS UDP-GLUCOSE LIPID CARRIER TRANSFERASE"/>
    <property type="match status" value="1"/>
</dbReference>
<feature type="transmembrane region" description="Helical" evidence="9">
    <location>
        <begin position="88"/>
        <end position="106"/>
    </location>
</feature>
<evidence type="ECO:0000256" key="2">
    <source>
        <dbReference type="ARBA" id="ARBA00004236"/>
    </source>
</evidence>
<comment type="subcellular location">
    <subcellularLocation>
        <location evidence="2">Cell membrane</location>
    </subcellularLocation>
    <subcellularLocation>
        <location evidence="1">Membrane</location>
        <topology evidence="1">Multi-pass membrane protein</topology>
    </subcellularLocation>
</comment>
<evidence type="ECO:0000313" key="11">
    <source>
        <dbReference type="EMBL" id="MDD0823412.1"/>
    </source>
</evidence>
<organism evidence="11 12">
    <name type="scientific">Mannheimia cairinae</name>
    <dbReference type="NCBI Taxonomy" id="3025936"/>
    <lineage>
        <taxon>Bacteria</taxon>
        <taxon>Pseudomonadati</taxon>
        <taxon>Pseudomonadota</taxon>
        <taxon>Gammaproteobacteria</taxon>
        <taxon>Pasteurellales</taxon>
        <taxon>Pasteurellaceae</taxon>
        <taxon>Mannheimia</taxon>
    </lineage>
</organism>
<evidence type="ECO:0000256" key="1">
    <source>
        <dbReference type="ARBA" id="ARBA00004141"/>
    </source>
</evidence>
<dbReference type="RefSeq" id="WP_273749551.1">
    <property type="nucleotide sequence ID" value="NZ_JAQSJE010000002.1"/>
</dbReference>
<keyword evidence="8 9" id="KW-0472">Membrane</keyword>
<gene>
    <name evidence="11" type="primary">wbaP</name>
    <name evidence="11" type="ORF">PTQ27_02865</name>
</gene>
<dbReference type="NCBIfam" id="TIGR03022">
    <property type="entry name" value="WbaP_sugtrans"/>
    <property type="match status" value="1"/>
</dbReference>
<feature type="transmembrane region" description="Helical" evidence="9">
    <location>
        <begin position="112"/>
        <end position="129"/>
    </location>
</feature>
<evidence type="ECO:0000256" key="5">
    <source>
        <dbReference type="ARBA" id="ARBA00022679"/>
    </source>
</evidence>
<dbReference type="PANTHER" id="PTHR30576:SF4">
    <property type="entry name" value="UNDECAPRENYL-PHOSPHATE GALACTOSE PHOSPHOTRANSFERASE"/>
    <property type="match status" value="1"/>
</dbReference>
<sequence length="472" mass="55448">MNHQKASKYAMIGMDLFSFCLSFFLVLLLISTTFGELSKFIPLGEMEERALIHFGLALLCVGWFWGRLRHYTYRKPFWFELKEILRTLLIFSVIDLAILSLSKLYVSRYVWLFTWLIILVLFPLSRILLKSCLIRKGWFLKDTVIIGGKANAVDTYNAIINERYLGLNIKYFITDTPDANLKALGKDILSYKQLDEYWKILAPSTQFMIALEDSENTKRDTWIRNLTKKGYRFISIIPSLRGLPLYSTDMSFLFSYEIILLRINHNLAKRSSKIIKRTMDIALSSILLFFFSPILFFIWLIISCSGGKALYSHTRIGREGKPFQCWKFRSMKKNADEILRVYLDENPQAYDEWYRERKLRNDPRITKFGDLLRKFSLDELPQLYNVLVGEMSLVGPRPITSDELKYYRNSLDYYFMSKPGMTGLWQVSGRNNVSYDTRVYFDAWYVKNWSVWNDIVILCKTVPAVFKRTGAM</sequence>
<feature type="domain" description="Bacterial sugar transferase" evidence="10">
    <location>
        <begin position="276"/>
        <end position="467"/>
    </location>
</feature>
<keyword evidence="12" id="KW-1185">Reference proteome</keyword>
<evidence type="ECO:0000259" key="10">
    <source>
        <dbReference type="Pfam" id="PF02397"/>
    </source>
</evidence>
<reference evidence="11 12" key="1">
    <citation type="submission" date="2023-02" db="EMBL/GenBank/DDBJ databases">
        <title>Mannheimia cairiniae sp. nov., a novel species of Mannheimia obtained from moscovy ducks (Cairina moschata) and reclassification of Mannheimia ovis as heterotypic synonym of Mannheimia pernigra.</title>
        <authorList>
            <person name="Christensen H."/>
        </authorList>
    </citation>
    <scope>NUCLEOTIDE SEQUENCE [LARGE SCALE GENOMIC DNA]</scope>
    <source>
        <strain evidence="11 12">AT1</strain>
    </source>
</reference>
<feature type="transmembrane region" description="Helical" evidence="9">
    <location>
        <begin position="51"/>
        <end position="68"/>
    </location>
</feature>
<dbReference type="InterPro" id="IPR017475">
    <property type="entry name" value="EPS_sugar_tfrase"/>
</dbReference>
<name>A0ABT5MN25_9PAST</name>
<accession>A0ABT5MN25</accession>
<evidence type="ECO:0000313" key="12">
    <source>
        <dbReference type="Proteomes" id="UP001221909"/>
    </source>
</evidence>
<keyword evidence="7 9" id="KW-1133">Transmembrane helix</keyword>
<keyword evidence="5" id="KW-0808">Transferase</keyword>
<evidence type="ECO:0000256" key="3">
    <source>
        <dbReference type="ARBA" id="ARBA00006464"/>
    </source>
</evidence>
<dbReference type="Proteomes" id="UP001221909">
    <property type="component" value="Unassembled WGS sequence"/>
</dbReference>
<evidence type="ECO:0000256" key="7">
    <source>
        <dbReference type="ARBA" id="ARBA00022989"/>
    </source>
</evidence>
<dbReference type="Pfam" id="PF02397">
    <property type="entry name" value="Bac_transf"/>
    <property type="match status" value="1"/>
</dbReference>
<comment type="caution">
    <text evidence="11">The sequence shown here is derived from an EMBL/GenBank/DDBJ whole genome shotgun (WGS) entry which is preliminary data.</text>
</comment>
<dbReference type="InterPro" id="IPR003362">
    <property type="entry name" value="Bact_transf"/>
</dbReference>
<feature type="transmembrane region" description="Helical" evidence="9">
    <location>
        <begin position="281"/>
        <end position="302"/>
    </location>
</feature>
<evidence type="ECO:0000256" key="8">
    <source>
        <dbReference type="ARBA" id="ARBA00023136"/>
    </source>
</evidence>
<comment type="similarity">
    <text evidence="3">Belongs to the bacterial sugar transferase family.</text>
</comment>
<dbReference type="InterPro" id="IPR017472">
    <property type="entry name" value="Undecaprenyl-P_galact_Ptfrase"/>
</dbReference>
<keyword evidence="4" id="KW-1003">Cell membrane</keyword>
<dbReference type="NCBIfam" id="TIGR03025">
    <property type="entry name" value="EPS_sugtrans"/>
    <property type="match status" value="1"/>
</dbReference>
<proteinExistence type="inferred from homology"/>
<evidence type="ECO:0000256" key="9">
    <source>
        <dbReference type="SAM" id="Phobius"/>
    </source>
</evidence>
<dbReference type="EMBL" id="JAQSJE010000002">
    <property type="protein sequence ID" value="MDD0823412.1"/>
    <property type="molecule type" value="Genomic_DNA"/>
</dbReference>
<keyword evidence="6 9" id="KW-0812">Transmembrane</keyword>